<dbReference type="AlphaFoldDB" id="A0A6C0KZJ6"/>
<accession>A0A6C0KZJ6</accession>
<protein>
    <submittedName>
        <fullName evidence="1">Uncharacterized protein</fullName>
    </submittedName>
</protein>
<reference evidence="1" key="1">
    <citation type="journal article" date="2020" name="Nature">
        <title>Giant virus diversity and host interactions through global metagenomics.</title>
        <authorList>
            <person name="Schulz F."/>
            <person name="Roux S."/>
            <person name="Paez-Espino D."/>
            <person name="Jungbluth S."/>
            <person name="Walsh D.A."/>
            <person name="Denef V.J."/>
            <person name="McMahon K.D."/>
            <person name="Konstantinidis K.T."/>
            <person name="Eloe-Fadrosh E.A."/>
            <person name="Kyrpides N.C."/>
            <person name="Woyke T."/>
        </authorList>
    </citation>
    <scope>NUCLEOTIDE SEQUENCE</scope>
    <source>
        <strain evidence="1">GVMAG-S-ERX555907-63</strain>
    </source>
</reference>
<proteinExistence type="predicted"/>
<dbReference type="EMBL" id="MN741020">
    <property type="protein sequence ID" value="QHU22999.1"/>
    <property type="molecule type" value="Genomic_DNA"/>
</dbReference>
<evidence type="ECO:0000313" key="1">
    <source>
        <dbReference type="EMBL" id="QHU22999.1"/>
    </source>
</evidence>
<name>A0A6C0KZJ6_9ZZZZ</name>
<organism evidence="1">
    <name type="scientific">viral metagenome</name>
    <dbReference type="NCBI Taxonomy" id="1070528"/>
    <lineage>
        <taxon>unclassified sequences</taxon>
        <taxon>metagenomes</taxon>
        <taxon>organismal metagenomes</taxon>
    </lineage>
</organism>
<sequence>MNNLLIISCIFGKQFKKVHRSPDNKNSYFFTNNKELKGEIINKGWNYVYVNKVLSNDSIISSLQSKYIKFLQFLEDFPQFQNAKTIIYFDHKENVSSASIDEIKLLINNNVDKSLIIRHTPSNKTSVYHEIRAAMGQSRYVKNMNKTNNFIKNIITTKEFSEHVRICNTGLLIFINREEIKELLNNVYEKCIEHQQPECQIYWSIFSQKHKDKIKEIKWTHIKTIKRGTPKY</sequence>